<name>A0A2I0JP07_PUNGR</name>
<dbReference type="InterPro" id="IPR021788">
    <property type="entry name" value="CPP1-like"/>
</dbReference>
<keyword evidence="2" id="KW-1185">Reference proteome</keyword>
<dbReference type="Proteomes" id="UP000233551">
    <property type="component" value="Unassembled WGS sequence"/>
</dbReference>
<proteinExistence type="predicted"/>
<comment type="caution">
    <text evidence="1">The sequence shown here is derived from an EMBL/GenBank/DDBJ whole genome shotgun (WGS) entry which is preliminary data.</text>
</comment>
<sequence>MAMTISNSFHCRKLQLLHKNYTPGPRGLLSPSFVRFCRTVPRRSLVTYFAASAAGSSNSDGNLNPYEVSKDIKFADKQPIVPWGPRFSKSSDQDSRTNMAISAAFVAWVLIKQNAEYKPLQFLAFVFVYWIFEKWKAFEPPVSPTFTEDGEDPGFYNLIEFVGGYVPAFLYNHQEEATLIE</sequence>
<reference evidence="1 2" key="1">
    <citation type="submission" date="2017-11" db="EMBL/GenBank/DDBJ databases">
        <title>De-novo sequencing of pomegranate (Punica granatum L.) genome.</title>
        <authorList>
            <person name="Akparov Z."/>
            <person name="Amiraslanov A."/>
            <person name="Hajiyeva S."/>
            <person name="Abbasov M."/>
            <person name="Kaur K."/>
            <person name="Hamwieh A."/>
            <person name="Solovyev V."/>
            <person name="Salamov A."/>
            <person name="Braich B."/>
            <person name="Kosarev P."/>
            <person name="Mahmoud A."/>
            <person name="Hajiyev E."/>
            <person name="Babayeva S."/>
            <person name="Izzatullayeva V."/>
            <person name="Mammadov A."/>
            <person name="Mammadov A."/>
            <person name="Sharifova S."/>
            <person name="Ojaghi J."/>
            <person name="Eynullazada K."/>
            <person name="Bayramov B."/>
            <person name="Abdulazimova A."/>
            <person name="Shahmuradov I."/>
        </authorList>
    </citation>
    <scope>NUCLEOTIDE SEQUENCE [LARGE SCALE GENOMIC DNA]</scope>
    <source>
        <strain evidence="2">cv. AG2017</strain>
        <tissue evidence="1">Leaf</tissue>
    </source>
</reference>
<gene>
    <name evidence="1" type="ORF">CRG98_021608</name>
</gene>
<dbReference type="GO" id="GO:0031969">
    <property type="term" value="C:chloroplast membrane"/>
    <property type="evidence" value="ECO:0007669"/>
    <property type="project" value="TreeGrafter"/>
</dbReference>
<dbReference type="PANTHER" id="PTHR33372:SF5">
    <property type="entry name" value="PROTEIN CHLOROPLAST J-LIKE DOMAIN 1, CHLOROPLASTIC"/>
    <property type="match status" value="1"/>
</dbReference>
<dbReference type="EMBL" id="PGOL01001449">
    <property type="protein sequence ID" value="PKI58028.1"/>
    <property type="molecule type" value="Genomic_DNA"/>
</dbReference>
<dbReference type="STRING" id="22663.A0A2I0JP07"/>
<dbReference type="AlphaFoldDB" id="A0A2I0JP07"/>
<accession>A0A2I0JP07</accession>
<protein>
    <submittedName>
        <fullName evidence="1">Uncharacterized protein</fullName>
    </submittedName>
</protein>
<evidence type="ECO:0000313" key="1">
    <source>
        <dbReference type="EMBL" id="PKI58028.1"/>
    </source>
</evidence>
<dbReference type="PANTHER" id="PTHR33372">
    <property type="match status" value="1"/>
</dbReference>
<evidence type="ECO:0000313" key="2">
    <source>
        <dbReference type="Proteomes" id="UP000233551"/>
    </source>
</evidence>
<organism evidence="1 2">
    <name type="scientific">Punica granatum</name>
    <name type="common">Pomegranate</name>
    <dbReference type="NCBI Taxonomy" id="22663"/>
    <lineage>
        <taxon>Eukaryota</taxon>
        <taxon>Viridiplantae</taxon>
        <taxon>Streptophyta</taxon>
        <taxon>Embryophyta</taxon>
        <taxon>Tracheophyta</taxon>
        <taxon>Spermatophyta</taxon>
        <taxon>Magnoliopsida</taxon>
        <taxon>eudicotyledons</taxon>
        <taxon>Gunneridae</taxon>
        <taxon>Pentapetalae</taxon>
        <taxon>rosids</taxon>
        <taxon>malvids</taxon>
        <taxon>Myrtales</taxon>
        <taxon>Lythraceae</taxon>
        <taxon>Punica</taxon>
    </lineage>
</organism>